<evidence type="ECO:0000256" key="1">
    <source>
        <dbReference type="SAM" id="Coils"/>
    </source>
</evidence>
<feature type="coiled-coil region" evidence="1">
    <location>
        <begin position="26"/>
        <end position="53"/>
    </location>
</feature>
<gene>
    <name evidence="3" type="ORF">P5673_030845</name>
</gene>
<name>A0AAD9PTQ4_ACRCE</name>
<evidence type="ECO:0000313" key="3">
    <source>
        <dbReference type="EMBL" id="KAK2548903.1"/>
    </source>
</evidence>
<reference evidence="3" key="1">
    <citation type="journal article" date="2023" name="G3 (Bethesda)">
        <title>Whole genome assembly and annotation of the endangered Caribbean coral Acropora cervicornis.</title>
        <authorList>
            <person name="Selwyn J.D."/>
            <person name="Vollmer S.V."/>
        </authorList>
    </citation>
    <scope>NUCLEOTIDE SEQUENCE</scope>
    <source>
        <strain evidence="3">K2</strain>
    </source>
</reference>
<feature type="compositionally biased region" description="Polar residues" evidence="2">
    <location>
        <begin position="7"/>
        <end position="20"/>
    </location>
</feature>
<organism evidence="3 4">
    <name type="scientific">Acropora cervicornis</name>
    <name type="common">Staghorn coral</name>
    <dbReference type="NCBI Taxonomy" id="6130"/>
    <lineage>
        <taxon>Eukaryota</taxon>
        <taxon>Metazoa</taxon>
        <taxon>Cnidaria</taxon>
        <taxon>Anthozoa</taxon>
        <taxon>Hexacorallia</taxon>
        <taxon>Scleractinia</taxon>
        <taxon>Astrocoeniina</taxon>
        <taxon>Acroporidae</taxon>
        <taxon>Acropora</taxon>
    </lineage>
</organism>
<dbReference type="AlphaFoldDB" id="A0AAD9PTQ4"/>
<sequence length="287" mass="32566">MKKSFSRRSPASSATADHIRPSSTRALDLEIRLTEAQNQKLSLELEVLRLRRANGSADVNTANSGTQPIAENTHKKRTVDWPHEFAPATRFRWSFLAMIKSLKSAMLELLELLMAKASSYSWSSVRSWHGHIVKQVELWRLEWTSLSEIREKVTTCFKHSDLRSSQLRPNITSTLSSPSVPPSHNQRPLTKSEADKPCLQGVRQGSPHAALPKANKPNSSSYFIMTTPTDFFGLRSPLFTCYWDGYRQSTICNSCYSTYHCVETWPSERLRRQNTGTDPSEHSRLGI</sequence>
<dbReference type="EMBL" id="JARQWQ010000136">
    <property type="protein sequence ID" value="KAK2548903.1"/>
    <property type="molecule type" value="Genomic_DNA"/>
</dbReference>
<reference evidence="3" key="2">
    <citation type="journal article" date="2023" name="Science">
        <title>Genomic signatures of disease resistance in endangered staghorn corals.</title>
        <authorList>
            <person name="Vollmer S.V."/>
            <person name="Selwyn J.D."/>
            <person name="Despard B.A."/>
            <person name="Roesel C.L."/>
        </authorList>
    </citation>
    <scope>NUCLEOTIDE SEQUENCE</scope>
    <source>
        <strain evidence="3">K2</strain>
    </source>
</reference>
<proteinExistence type="predicted"/>
<feature type="region of interest" description="Disordered" evidence="2">
    <location>
        <begin position="169"/>
        <end position="215"/>
    </location>
</feature>
<comment type="caution">
    <text evidence="3">The sequence shown here is derived from an EMBL/GenBank/DDBJ whole genome shotgun (WGS) entry which is preliminary data.</text>
</comment>
<protein>
    <submittedName>
        <fullName evidence="3">Uncharacterized protein</fullName>
    </submittedName>
</protein>
<dbReference type="Proteomes" id="UP001249851">
    <property type="component" value="Unassembled WGS sequence"/>
</dbReference>
<evidence type="ECO:0000313" key="4">
    <source>
        <dbReference type="Proteomes" id="UP001249851"/>
    </source>
</evidence>
<evidence type="ECO:0000256" key="2">
    <source>
        <dbReference type="SAM" id="MobiDB-lite"/>
    </source>
</evidence>
<feature type="region of interest" description="Disordered" evidence="2">
    <location>
        <begin position="1"/>
        <end position="20"/>
    </location>
</feature>
<keyword evidence="1" id="KW-0175">Coiled coil</keyword>
<accession>A0AAD9PTQ4</accession>
<keyword evidence="4" id="KW-1185">Reference proteome</keyword>